<dbReference type="InterPro" id="IPR006037">
    <property type="entry name" value="RCK_C"/>
</dbReference>
<dbReference type="GO" id="GO:0006813">
    <property type="term" value="P:potassium ion transport"/>
    <property type="evidence" value="ECO:0007669"/>
    <property type="project" value="InterPro"/>
</dbReference>
<keyword evidence="4" id="KW-1003">Cell membrane</keyword>
<keyword evidence="6 8" id="KW-1133">Transmembrane helix</keyword>
<feature type="domain" description="RCK C-terminal" evidence="9">
    <location>
        <begin position="286"/>
        <end position="370"/>
    </location>
</feature>
<feature type="transmembrane region" description="Helical" evidence="8">
    <location>
        <begin position="65"/>
        <end position="84"/>
    </location>
</feature>
<feature type="transmembrane region" description="Helical" evidence="8">
    <location>
        <begin position="119"/>
        <end position="145"/>
    </location>
</feature>
<feature type="transmembrane region" description="Helical" evidence="8">
    <location>
        <begin position="533"/>
        <end position="552"/>
    </location>
</feature>
<comment type="caution">
    <text evidence="10">The sequence shown here is derived from an EMBL/GenBank/DDBJ whole genome shotgun (WGS) entry which is preliminary data.</text>
</comment>
<dbReference type="EMBL" id="VFNV01000001">
    <property type="protein sequence ID" value="TQK76918.1"/>
    <property type="molecule type" value="Genomic_DNA"/>
</dbReference>
<name>A0A542SQP8_9MICO</name>
<evidence type="ECO:0000256" key="2">
    <source>
        <dbReference type="ARBA" id="ARBA00009854"/>
    </source>
</evidence>
<sequence length="554" mass="56993">MATPEFPQSLGGSRGCWTLHGRRSRGYRGRVSIYHALESSPLLTVFLVVAAGTALGAVRFGPLRFGAAGALFTGLVLGALDPALGKGLALLQTLGLALFVYTVGLAAGSTFVRDLRRQYPLMLVGIGTLIAATAAAGLAGIALGVDGPMIAGAFTGAQTSTPALAAASEAAGSSEPAVAYSLAYPIGVIVSILAVAAVAGRAWPARHDQGGNSAEGLDAASVLVSKETSLCEVPGYADQRVRLSYLERNDEVRVVRPDEVLRQGDRVLVVGQRADMEVAANYLGAGLDQHLAHDRTYVDFRRIVVSNRAVVGHTISELDMPGRFGGVITRVRRGDVDLLGRDDLTLEYGDRVLAVVPRPRLRAVRAFLGDSERKISEVDALTMGIGMALGLAAGLIKIPLPGGGTFGLGAAAGPLVVGMVLGALERTGPAVWGMPRAANLTVRQLGLLFFLATVGLSSGDDFAAAAWSATGLKVGVIAIAVTAVTAAAFLGGGRLLGLSAARTCGAFAGVVGQPAILDFANSRVTDDRIESGYAALFALGIIVKLVLVQVLVGL</sequence>
<organism evidence="10 11">
    <name type="scientific">Rarobacter incanus</name>
    <dbReference type="NCBI Taxonomy" id="153494"/>
    <lineage>
        <taxon>Bacteria</taxon>
        <taxon>Bacillati</taxon>
        <taxon>Actinomycetota</taxon>
        <taxon>Actinomycetes</taxon>
        <taxon>Micrococcales</taxon>
        <taxon>Rarobacteraceae</taxon>
        <taxon>Rarobacter</taxon>
    </lineage>
</organism>
<evidence type="ECO:0000256" key="5">
    <source>
        <dbReference type="ARBA" id="ARBA00022692"/>
    </source>
</evidence>
<dbReference type="Gene3D" id="3.30.70.1450">
    <property type="entry name" value="Regulator of K+ conductance, C-terminal domain"/>
    <property type="match status" value="1"/>
</dbReference>
<keyword evidence="7 8" id="KW-0472">Membrane</keyword>
<protein>
    <submittedName>
        <fullName evidence="10">Putative transport protein</fullName>
    </submittedName>
</protein>
<dbReference type="SUPFAM" id="SSF116726">
    <property type="entry name" value="TrkA C-terminal domain-like"/>
    <property type="match status" value="2"/>
</dbReference>
<dbReference type="PROSITE" id="PS51202">
    <property type="entry name" value="RCK_C"/>
    <property type="match status" value="2"/>
</dbReference>
<dbReference type="InterPro" id="IPR036721">
    <property type="entry name" value="RCK_C_sf"/>
</dbReference>
<dbReference type="Proteomes" id="UP000316181">
    <property type="component" value="Unassembled WGS sequence"/>
</dbReference>
<feature type="transmembrane region" description="Helical" evidence="8">
    <location>
        <begin position="445"/>
        <end position="468"/>
    </location>
</feature>
<comment type="similarity">
    <text evidence="2">Belongs to the AAE transporter (TC 2.A.81) family.</text>
</comment>
<keyword evidence="11" id="KW-1185">Reference proteome</keyword>
<feature type="transmembrane region" description="Helical" evidence="8">
    <location>
        <begin position="40"/>
        <end position="58"/>
    </location>
</feature>
<dbReference type="OrthoDB" id="9155749at2"/>
<evidence type="ECO:0000313" key="11">
    <source>
        <dbReference type="Proteomes" id="UP000316181"/>
    </source>
</evidence>
<reference evidence="10 11" key="1">
    <citation type="submission" date="2019-06" db="EMBL/GenBank/DDBJ databases">
        <title>Sequencing the genomes of 1000 actinobacteria strains.</title>
        <authorList>
            <person name="Klenk H.-P."/>
        </authorList>
    </citation>
    <scope>NUCLEOTIDE SEQUENCE [LARGE SCALE GENOMIC DNA]</scope>
    <source>
        <strain evidence="10 11">DSM 10596</strain>
    </source>
</reference>
<evidence type="ECO:0000256" key="4">
    <source>
        <dbReference type="ARBA" id="ARBA00022475"/>
    </source>
</evidence>
<feature type="transmembrane region" description="Helical" evidence="8">
    <location>
        <begin position="380"/>
        <end position="400"/>
    </location>
</feature>
<dbReference type="GO" id="GO:0005886">
    <property type="term" value="C:plasma membrane"/>
    <property type="evidence" value="ECO:0007669"/>
    <property type="project" value="UniProtKB-SubCell"/>
</dbReference>
<dbReference type="InterPro" id="IPR050144">
    <property type="entry name" value="AAE_transporter"/>
</dbReference>
<dbReference type="InterPro" id="IPR006512">
    <property type="entry name" value="YidE_YbjL"/>
</dbReference>
<evidence type="ECO:0000313" key="10">
    <source>
        <dbReference type="EMBL" id="TQK76918.1"/>
    </source>
</evidence>
<dbReference type="Pfam" id="PF06826">
    <property type="entry name" value="Asp-Al_Ex"/>
    <property type="match status" value="2"/>
</dbReference>
<dbReference type="NCBIfam" id="TIGR01625">
    <property type="entry name" value="YidE_YbjL_dupl"/>
    <property type="match status" value="2"/>
</dbReference>
<evidence type="ECO:0000259" key="9">
    <source>
        <dbReference type="PROSITE" id="PS51202"/>
    </source>
</evidence>
<comment type="subcellular location">
    <subcellularLocation>
        <location evidence="1">Cell membrane</location>
        <topology evidence="1">Multi-pass membrane protein</topology>
    </subcellularLocation>
</comment>
<dbReference type="GO" id="GO:0008324">
    <property type="term" value="F:monoatomic cation transmembrane transporter activity"/>
    <property type="evidence" value="ECO:0007669"/>
    <property type="project" value="InterPro"/>
</dbReference>
<keyword evidence="3" id="KW-0813">Transport</keyword>
<accession>A0A542SQP8</accession>
<proteinExistence type="inferred from homology"/>
<evidence type="ECO:0000256" key="1">
    <source>
        <dbReference type="ARBA" id="ARBA00004651"/>
    </source>
</evidence>
<dbReference type="PANTHER" id="PTHR30445:SF3">
    <property type="entry name" value="TRANSPORT PROTEIN YIDE-RELATED"/>
    <property type="match status" value="1"/>
</dbReference>
<feature type="transmembrane region" description="Helical" evidence="8">
    <location>
        <begin position="182"/>
        <end position="203"/>
    </location>
</feature>
<feature type="transmembrane region" description="Helical" evidence="8">
    <location>
        <begin position="474"/>
        <end position="492"/>
    </location>
</feature>
<feature type="transmembrane region" description="Helical" evidence="8">
    <location>
        <begin position="406"/>
        <end position="424"/>
    </location>
</feature>
<evidence type="ECO:0000256" key="3">
    <source>
        <dbReference type="ARBA" id="ARBA00022448"/>
    </source>
</evidence>
<dbReference type="PANTHER" id="PTHR30445">
    <property type="entry name" value="K(+)_H(+) ANTIPORTER SUBUNIT KHTT"/>
    <property type="match status" value="1"/>
</dbReference>
<feature type="transmembrane region" description="Helical" evidence="8">
    <location>
        <begin position="90"/>
        <end position="112"/>
    </location>
</feature>
<evidence type="ECO:0000256" key="6">
    <source>
        <dbReference type="ARBA" id="ARBA00022989"/>
    </source>
</evidence>
<dbReference type="Pfam" id="PF02080">
    <property type="entry name" value="TrkA_C"/>
    <property type="match status" value="1"/>
</dbReference>
<keyword evidence="5 8" id="KW-0812">Transmembrane</keyword>
<evidence type="ECO:0000256" key="8">
    <source>
        <dbReference type="SAM" id="Phobius"/>
    </source>
</evidence>
<feature type="domain" description="RCK C-terminal" evidence="9">
    <location>
        <begin position="207"/>
        <end position="285"/>
    </location>
</feature>
<evidence type="ECO:0000256" key="7">
    <source>
        <dbReference type="ARBA" id="ARBA00023136"/>
    </source>
</evidence>
<gene>
    <name evidence="10" type="ORF">FB389_1620</name>
</gene>
<dbReference type="AlphaFoldDB" id="A0A542SQP8"/>